<reference evidence="6" key="1">
    <citation type="journal article" date="2020" name="mSystems">
        <title>Genome- and Community-Level Interaction Insights into Carbon Utilization and Element Cycling Functions of Hydrothermarchaeota in Hydrothermal Sediment.</title>
        <authorList>
            <person name="Zhou Z."/>
            <person name="Liu Y."/>
            <person name="Xu W."/>
            <person name="Pan J."/>
            <person name="Luo Z.H."/>
            <person name="Li M."/>
        </authorList>
    </citation>
    <scope>NUCLEOTIDE SEQUENCE [LARGE SCALE GENOMIC DNA]</scope>
    <source>
        <strain evidence="6">SpSt-265</strain>
        <strain evidence="7">SpSt-465</strain>
    </source>
</reference>
<feature type="transmembrane region" description="Helical" evidence="4">
    <location>
        <begin position="6"/>
        <end position="33"/>
    </location>
</feature>
<feature type="transmembrane region" description="Helical" evidence="4">
    <location>
        <begin position="354"/>
        <end position="371"/>
    </location>
</feature>
<keyword evidence="4" id="KW-0812">Transmembrane</keyword>
<evidence type="ECO:0000256" key="3">
    <source>
        <dbReference type="ARBA" id="ARBA00022679"/>
    </source>
</evidence>
<evidence type="ECO:0000256" key="1">
    <source>
        <dbReference type="ARBA" id="ARBA00006739"/>
    </source>
</evidence>
<protein>
    <submittedName>
        <fullName evidence="6">Glycosyltransferase</fullName>
    </submittedName>
</protein>
<keyword evidence="4" id="KW-1133">Transmembrane helix</keyword>
<dbReference type="EMBL" id="DSTU01000008">
    <property type="protein sequence ID" value="HFJ54262.1"/>
    <property type="molecule type" value="Genomic_DNA"/>
</dbReference>
<feature type="transmembrane region" description="Helical" evidence="4">
    <location>
        <begin position="299"/>
        <end position="317"/>
    </location>
</feature>
<dbReference type="SUPFAM" id="SSF53448">
    <property type="entry name" value="Nucleotide-diphospho-sugar transferases"/>
    <property type="match status" value="1"/>
</dbReference>
<evidence type="ECO:0000313" key="7">
    <source>
        <dbReference type="EMBL" id="HFJ54262.1"/>
    </source>
</evidence>
<evidence type="ECO:0000256" key="4">
    <source>
        <dbReference type="SAM" id="Phobius"/>
    </source>
</evidence>
<dbReference type="PANTHER" id="PTHR43630">
    <property type="entry name" value="POLY-BETA-1,6-N-ACETYL-D-GLUCOSAMINE SYNTHASE"/>
    <property type="match status" value="1"/>
</dbReference>
<dbReference type="InterPro" id="IPR001173">
    <property type="entry name" value="Glyco_trans_2-like"/>
</dbReference>
<evidence type="ECO:0000259" key="5">
    <source>
        <dbReference type="Pfam" id="PF00535"/>
    </source>
</evidence>
<comment type="similarity">
    <text evidence="1">Belongs to the glycosyltransferase 2 family.</text>
</comment>
<keyword evidence="4" id="KW-0472">Membrane</keyword>
<dbReference type="EMBL" id="DSLG01000005">
    <property type="protein sequence ID" value="HEA87307.1"/>
    <property type="molecule type" value="Genomic_DNA"/>
</dbReference>
<dbReference type="PANTHER" id="PTHR43630:SF1">
    <property type="entry name" value="POLY-BETA-1,6-N-ACETYL-D-GLUCOSAMINE SYNTHASE"/>
    <property type="match status" value="1"/>
</dbReference>
<organism evidence="6">
    <name type="scientific">candidate division WOR-3 bacterium</name>
    <dbReference type="NCBI Taxonomy" id="2052148"/>
    <lineage>
        <taxon>Bacteria</taxon>
        <taxon>Bacteria division WOR-3</taxon>
    </lineage>
</organism>
<keyword evidence="2" id="KW-0328">Glycosyltransferase</keyword>
<accession>A0A7C1SH12</accession>
<keyword evidence="3 6" id="KW-0808">Transferase</keyword>
<evidence type="ECO:0000313" key="6">
    <source>
        <dbReference type="EMBL" id="HEA87307.1"/>
    </source>
</evidence>
<evidence type="ECO:0000256" key="2">
    <source>
        <dbReference type="ARBA" id="ARBA00022676"/>
    </source>
</evidence>
<gene>
    <name evidence="6" type="ORF">ENP94_04760</name>
    <name evidence="7" type="ORF">ENS16_06195</name>
</gene>
<comment type="caution">
    <text evidence="6">The sequence shown here is derived from an EMBL/GenBank/DDBJ whole genome shotgun (WGS) entry which is preliminary data.</text>
</comment>
<name>A0A7C1SH12_UNCW3</name>
<dbReference type="GO" id="GO:0016757">
    <property type="term" value="F:glycosyltransferase activity"/>
    <property type="evidence" value="ECO:0007669"/>
    <property type="project" value="UniProtKB-KW"/>
</dbReference>
<dbReference type="InterPro" id="IPR029044">
    <property type="entry name" value="Nucleotide-diphossugar_trans"/>
</dbReference>
<feature type="domain" description="Glycosyltransferase 2-like" evidence="5">
    <location>
        <begin position="54"/>
        <end position="215"/>
    </location>
</feature>
<dbReference type="Gene3D" id="3.90.550.10">
    <property type="entry name" value="Spore Coat Polysaccharide Biosynthesis Protein SpsA, Chain A"/>
    <property type="match status" value="1"/>
</dbReference>
<sequence>MMFDLIAILFFWTPLILFVYHWFIFPLILFLIVKIRRKDKKVDLPQYLEFPRVTIAIAAWNEELTIGTKLRNCQELDYPADKLEVLVGTDAVTDRTNEIVQSFAESDSRIRLITVNERVGKSAVINMLAEKASGEIILFTDADVLLEPQALKAGVARFRDPKVGMVATAYVRRNKEGNIAESIWDRYENKLKELEGMIGCTVGISGYAMFVRRSLVRPLPHDIINDDYVLGIFVFLQGYKSVYEPKSVVWTKVEPPEIEFTRKARMNRGNVQQIFRYSRILLPKYGAVAWVLFSHKYLRWFVPFILLSILIASAIKITIPFFRILLILQLLTYLTTPLVPYVKGNLRKFLLPQYYIWVNWALIVGYWQYFFGKRVKYNWLRTERRAD</sequence>
<dbReference type="AlphaFoldDB" id="A0A7C1SH12"/>
<proteinExistence type="inferred from homology"/>
<dbReference type="Pfam" id="PF00535">
    <property type="entry name" value="Glycos_transf_2"/>
    <property type="match status" value="1"/>
</dbReference>